<accession>A0ABP6WM28</accession>
<organism evidence="2 3">
    <name type="scientific">Microlunatus spumicola</name>
    <dbReference type="NCBI Taxonomy" id="81499"/>
    <lineage>
        <taxon>Bacteria</taxon>
        <taxon>Bacillati</taxon>
        <taxon>Actinomycetota</taxon>
        <taxon>Actinomycetes</taxon>
        <taxon>Propionibacteriales</taxon>
        <taxon>Propionibacteriaceae</taxon>
        <taxon>Microlunatus</taxon>
    </lineage>
</organism>
<evidence type="ECO:0000256" key="1">
    <source>
        <dbReference type="SAM" id="MobiDB-lite"/>
    </source>
</evidence>
<dbReference type="EMBL" id="BAAAYR010000001">
    <property type="protein sequence ID" value="GAA3553243.1"/>
    <property type="molecule type" value="Genomic_DNA"/>
</dbReference>
<dbReference type="Proteomes" id="UP001500767">
    <property type="component" value="Unassembled WGS sequence"/>
</dbReference>
<evidence type="ECO:0008006" key="4">
    <source>
        <dbReference type="Google" id="ProtNLM"/>
    </source>
</evidence>
<protein>
    <recommendedName>
        <fullName evidence="4">Asp23 family, cell envelope-related function</fullName>
    </recommendedName>
</protein>
<gene>
    <name evidence="2" type="ORF">GCM10022197_05420</name>
</gene>
<reference evidence="3" key="1">
    <citation type="journal article" date="2019" name="Int. J. Syst. Evol. Microbiol.">
        <title>The Global Catalogue of Microorganisms (GCM) 10K type strain sequencing project: providing services to taxonomists for standard genome sequencing and annotation.</title>
        <authorList>
            <consortium name="The Broad Institute Genomics Platform"/>
            <consortium name="The Broad Institute Genome Sequencing Center for Infectious Disease"/>
            <person name="Wu L."/>
            <person name="Ma J."/>
        </authorList>
    </citation>
    <scope>NUCLEOTIDE SEQUENCE [LARGE SCALE GENOMIC DNA]</scope>
    <source>
        <strain evidence="3">JCM 16540</strain>
    </source>
</reference>
<name>A0ABP6WM28_9ACTN</name>
<feature type="region of interest" description="Disordered" evidence="1">
    <location>
        <begin position="1"/>
        <end position="20"/>
    </location>
</feature>
<evidence type="ECO:0000313" key="2">
    <source>
        <dbReference type="EMBL" id="GAA3553243.1"/>
    </source>
</evidence>
<sequence length="138" mass="14402">MSEPAFDTSTDAGGLGGAGAAEPSRLVDTALLGTDQDPVEVLRSRVGQVVSDHPGVLRLEPTLLGAVQSLARGGSLDGIQLVTHGRVVDLDVNVATRADHQARATAIELHRQLTALVTQQGWVPGTLEISVLRIEEPA</sequence>
<keyword evidence="3" id="KW-1185">Reference proteome</keyword>
<proteinExistence type="predicted"/>
<comment type="caution">
    <text evidence="2">The sequence shown here is derived from an EMBL/GenBank/DDBJ whole genome shotgun (WGS) entry which is preliminary data.</text>
</comment>
<evidence type="ECO:0000313" key="3">
    <source>
        <dbReference type="Proteomes" id="UP001500767"/>
    </source>
</evidence>
<dbReference type="RefSeq" id="WP_204912341.1">
    <property type="nucleotide sequence ID" value="NZ_BAAAYR010000001.1"/>
</dbReference>